<keyword evidence="2" id="KW-0472">Membrane</keyword>
<keyword evidence="4" id="KW-1185">Reference proteome</keyword>
<proteinExistence type="predicted"/>
<name>A0A8J3SS36_9ACTN</name>
<feature type="region of interest" description="Disordered" evidence="1">
    <location>
        <begin position="153"/>
        <end position="201"/>
    </location>
</feature>
<dbReference type="RefSeq" id="WP_203872802.1">
    <property type="nucleotide sequence ID" value="NZ_BOOK01000001.1"/>
</dbReference>
<feature type="transmembrane region" description="Helical" evidence="2">
    <location>
        <begin position="115"/>
        <end position="139"/>
    </location>
</feature>
<keyword evidence="2" id="KW-1133">Transmembrane helix</keyword>
<evidence type="ECO:0000256" key="2">
    <source>
        <dbReference type="SAM" id="Phobius"/>
    </source>
</evidence>
<evidence type="ECO:0000256" key="1">
    <source>
        <dbReference type="SAM" id="MobiDB-lite"/>
    </source>
</evidence>
<feature type="transmembrane region" description="Helical" evidence="2">
    <location>
        <begin position="82"/>
        <end position="103"/>
    </location>
</feature>
<dbReference type="InterPro" id="IPR046192">
    <property type="entry name" value="DUF6220"/>
</dbReference>
<dbReference type="Pfam" id="PF19728">
    <property type="entry name" value="DUF6220"/>
    <property type="match status" value="1"/>
</dbReference>
<protein>
    <submittedName>
        <fullName evidence="3">Uncharacterized protein</fullName>
    </submittedName>
</protein>
<feature type="transmembrane region" description="Helical" evidence="2">
    <location>
        <begin position="18"/>
        <end position="36"/>
    </location>
</feature>
<organism evidence="3 4">
    <name type="scientific">Planobispora takensis</name>
    <dbReference type="NCBI Taxonomy" id="1367882"/>
    <lineage>
        <taxon>Bacteria</taxon>
        <taxon>Bacillati</taxon>
        <taxon>Actinomycetota</taxon>
        <taxon>Actinomycetes</taxon>
        <taxon>Streptosporangiales</taxon>
        <taxon>Streptosporangiaceae</taxon>
        <taxon>Planobispora</taxon>
    </lineage>
</organism>
<comment type="caution">
    <text evidence="3">The sequence shown here is derived from an EMBL/GenBank/DDBJ whole genome shotgun (WGS) entry which is preliminary data.</text>
</comment>
<accession>A0A8J3SS36</accession>
<evidence type="ECO:0000313" key="4">
    <source>
        <dbReference type="Proteomes" id="UP000634476"/>
    </source>
</evidence>
<gene>
    <name evidence="3" type="ORF">Pta02_03330</name>
</gene>
<keyword evidence="2" id="KW-0812">Transmembrane</keyword>
<dbReference type="EMBL" id="BOOK01000001">
    <property type="protein sequence ID" value="GIH98324.1"/>
    <property type="molecule type" value="Genomic_DNA"/>
</dbReference>
<sequence>MTGTPTARPARPSFARQAYVVLCVLLLGAVVIQFYFAAFGVFTTPENDSQFIMHRINGSGAIPILVILATITAAIAKAPGRLIGFTLLPFGLIVLQIVWFLLAAVTGSSEEQTNVVGQAILGLHAVNGLVILWVCILLVRRARAHAEAGLAPAPAEAPGVSGVSGVPLEPSPDGSGASRAVPLPERVQAAGDSPQTFPDQR</sequence>
<dbReference type="Proteomes" id="UP000634476">
    <property type="component" value="Unassembled WGS sequence"/>
</dbReference>
<reference evidence="3" key="1">
    <citation type="submission" date="2021-01" db="EMBL/GenBank/DDBJ databases">
        <title>Whole genome shotgun sequence of Planobispora takensis NBRC 109077.</title>
        <authorList>
            <person name="Komaki H."/>
            <person name="Tamura T."/>
        </authorList>
    </citation>
    <scope>NUCLEOTIDE SEQUENCE</scope>
    <source>
        <strain evidence="3">NBRC 109077</strain>
    </source>
</reference>
<evidence type="ECO:0000313" key="3">
    <source>
        <dbReference type="EMBL" id="GIH98324.1"/>
    </source>
</evidence>
<feature type="transmembrane region" description="Helical" evidence="2">
    <location>
        <begin position="56"/>
        <end position="75"/>
    </location>
</feature>
<dbReference type="AlphaFoldDB" id="A0A8J3SS36"/>